<organism evidence="1 2">
    <name type="scientific">Staurois parvus</name>
    <dbReference type="NCBI Taxonomy" id="386267"/>
    <lineage>
        <taxon>Eukaryota</taxon>
        <taxon>Metazoa</taxon>
        <taxon>Chordata</taxon>
        <taxon>Craniata</taxon>
        <taxon>Vertebrata</taxon>
        <taxon>Euteleostomi</taxon>
        <taxon>Amphibia</taxon>
        <taxon>Batrachia</taxon>
        <taxon>Anura</taxon>
        <taxon>Neobatrachia</taxon>
        <taxon>Ranoidea</taxon>
        <taxon>Ranidae</taxon>
        <taxon>Staurois</taxon>
    </lineage>
</organism>
<dbReference type="EMBL" id="CATNWA010014951">
    <property type="protein sequence ID" value="CAI9577858.1"/>
    <property type="molecule type" value="Genomic_DNA"/>
</dbReference>
<reference evidence="1" key="1">
    <citation type="submission" date="2023-05" db="EMBL/GenBank/DDBJ databases">
        <authorList>
            <person name="Stuckert A."/>
        </authorList>
    </citation>
    <scope>NUCLEOTIDE SEQUENCE</scope>
</reference>
<comment type="caution">
    <text evidence="1">The sequence shown here is derived from an EMBL/GenBank/DDBJ whole genome shotgun (WGS) entry which is preliminary data.</text>
</comment>
<keyword evidence="2" id="KW-1185">Reference proteome</keyword>
<name>A0ABN9DZU2_9NEOB</name>
<evidence type="ECO:0000313" key="2">
    <source>
        <dbReference type="Proteomes" id="UP001162483"/>
    </source>
</evidence>
<protein>
    <submittedName>
        <fullName evidence="1">Uncharacterized protein</fullName>
    </submittedName>
</protein>
<gene>
    <name evidence="1" type="ORF">SPARVUS_LOCUS8782604</name>
</gene>
<proteinExistence type="predicted"/>
<accession>A0ABN9DZU2</accession>
<dbReference type="Proteomes" id="UP001162483">
    <property type="component" value="Unassembled WGS sequence"/>
</dbReference>
<feature type="non-terminal residue" evidence="1">
    <location>
        <position position="83"/>
    </location>
</feature>
<evidence type="ECO:0000313" key="1">
    <source>
        <dbReference type="EMBL" id="CAI9577858.1"/>
    </source>
</evidence>
<sequence>MYKKNEIFLNFKISRRFRRPYVPTSQGPEHRSRMPASARGDCWGRCRGHIAGVKDKVSSAGNPYAASHGKPKCSSGLPLLVLK</sequence>